<name>A0A6G1QSJ8_CHAAH</name>
<accession>A0A6G1QSJ8</accession>
<dbReference type="PRINTS" id="PR01407">
    <property type="entry name" value="BUTYPHLNCDUF"/>
</dbReference>
<dbReference type="PANTHER" id="PTHR25465:SF5">
    <property type="entry name" value="E3 UBIQUITIN_ISG15 LIGASE TRIM25-RELATED"/>
    <property type="match status" value="1"/>
</dbReference>
<evidence type="ECO:0000256" key="1">
    <source>
        <dbReference type="ARBA" id="ARBA00022723"/>
    </source>
</evidence>
<dbReference type="SMART" id="SM00589">
    <property type="entry name" value="PRY"/>
    <property type="match status" value="1"/>
</dbReference>
<dbReference type="Pfam" id="PF00622">
    <property type="entry name" value="SPRY"/>
    <property type="match status" value="1"/>
</dbReference>
<evidence type="ECO:0000256" key="4">
    <source>
        <dbReference type="SAM" id="MobiDB-lite"/>
    </source>
</evidence>
<dbReference type="EMBL" id="CM015733">
    <property type="protein sequence ID" value="KAF3705572.1"/>
    <property type="molecule type" value="Genomic_DNA"/>
</dbReference>
<dbReference type="SMART" id="SM00449">
    <property type="entry name" value="SPRY"/>
    <property type="match status" value="1"/>
</dbReference>
<dbReference type="AlphaFoldDB" id="A0A6G1QSJ8"/>
<dbReference type="InterPro" id="IPR051051">
    <property type="entry name" value="E3_ubiq-ligase_TRIM/RNF"/>
</dbReference>
<dbReference type="PANTHER" id="PTHR25465">
    <property type="entry name" value="B-BOX DOMAIN CONTAINING"/>
    <property type="match status" value="1"/>
</dbReference>
<dbReference type="CDD" id="cd16040">
    <property type="entry name" value="SPRY_PRY_SNTX"/>
    <property type="match status" value="1"/>
</dbReference>
<dbReference type="InterPro" id="IPR058030">
    <property type="entry name" value="TRIM8/14/16/25/29/45/65_CC"/>
</dbReference>
<dbReference type="InterPro" id="IPR001870">
    <property type="entry name" value="B30.2/SPRY"/>
</dbReference>
<keyword evidence="7" id="KW-1185">Reference proteome</keyword>
<organism evidence="6 7">
    <name type="scientific">Channa argus</name>
    <name type="common">Northern snakehead</name>
    <name type="synonym">Ophicephalus argus</name>
    <dbReference type="NCBI Taxonomy" id="215402"/>
    <lineage>
        <taxon>Eukaryota</taxon>
        <taxon>Metazoa</taxon>
        <taxon>Chordata</taxon>
        <taxon>Craniata</taxon>
        <taxon>Vertebrata</taxon>
        <taxon>Euteleostomi</taxon>
        <taxon>Actinopterygii</taxon>
        <taxon>Neopterygii</taxon>
        <taxon>Teleostei</taxon>
        <taxon>Neoteleostei</taxon>
        <taxon>Acanthomorphata</taxon>
        <taxon>Anabantaria</taxon>
        <taxon>Anabantiformes</taxon>
        <taxon>Channoidei</taxon>
        <taxon>Channidae</taxon>
        <taxon>Channa</taxon>
    </lineage>
</organism>
<evidence type="ECO:0000313" key="6">
    <source>
        <dbReference type="EMBL" id="KAF3705572.1"/>
    </source>
</evidence>
<dbReference type="InterPro" id="IPR043136">
    <property type="entry name" value="B30.2/SPRY_sf"/>
</dbReference>
<dbReference type="Gene3D" id="2.60.120.920">
    <property type="match status" value="1"/>
</dbReference>
<dbReference type="InterPro" id="IPR003879">
    <property type="entry name" value="Butyrophylin_SPRY"/>
</dbReference>
<dbReference type="GO" id="GO:0005737">
    <property type="term" value="C:cytoplasm"/>
    <property type="evidence" value="ECO:0007669"/>
    <property type="project" value="UniProtKB-ARBA"/>
</dbReference>
<keyword evidence="1" id="KW-0479">Metal-binding</keyword>
<dbReference type="Proteomes" id="UP000503349">
    <property type="component" value="Chromosome 22"/>
</dbReference>
<feature type="region of interest" description="Disordered" evidence="4">
    <location>
        <begin position="104"/>
        <end position="126"/>
    </location>
</feature>
<dbReference type="InterPro" id="IPR006574">
    <property type="entry name" value="PRY"/>
</dbReference>
<dbReference type="Pfam" id="PF25600">
    <property type="entry name" value="TRIM_CC"/>
    <property type="match status" value="1"/>
</dbReference>
<gene>
    <name evidence="6" type="ORF">EXN66_Car021263</name>
</gene>
<sequence length="318" mass="37070">MCQLDMKRFTVIQQIRSKQKIEVSHVRDCEKKLQQEISELRRKAKELEHLSHSEDHLHFLDYYPPLPPQCASTQLQSQQYFEDVIAAVSKARDQLQAYLNDDWGKSSQKSKRQEVLPQQQPEPKTRSEFRKWARQITLDPVTANVFLLLSKNNRKATLMGEEQQQVFWIYPQPFSVNLVHPEQFVKWWQVLSLDGLTGRCYWEVKWRGKVLIAVAYRDISRTGNRRDCGFGNNVKSWALECCDDGYTFRHNNVSTPVTGPHSARIGVYLDHTAGTLSFYSISGTWTLLFRVQTRFTQPVYPGFWFPDTAGDNAEFCEL</sequence>
<dbReference type="GO" id="GO:0008270">
    <property type="term" value="F:zinc ion binding"/>
    <property type="evidence" value="ECO:0007669"/>
    <property type="project" value="UniProtKB-KW"/>
</dbReference>
<reference evidence="7" key="2">
    <citation type="submission" date="2019-02" db="EMBL/GenBank/DDBJ databases">
        <title>Opniocepnalus argus Var Kimnra genome.</title>
        <authorList>
            <person name="Zhou C."/>
            <person name="Xiao S."/>
        </authorList>
    </citation>
    <scope>NUCLEOTIDE SEQUENCE [LARGE SCALE GENOMIC DNA]</scope>
</reference>
<feature type="domain" description="B30.2/SPRY" evidence="5">
    <location>
        <begin position="116"/>
        <end position="318"/>
    </location>
</feature>
<dbReference type="Pfam" id="PF13765">
    <property type="entry name" value="PRY"/>
    <property type="match status" value="1"/>
</dbReference>
<keyword evidence="2" id="KW-0863">Zinc-finger</keyword>
<evidence type="ECO:0000256" key="2">
    <source>
        <dbReference type="ARBA" id="ARBA00022771"/>
    </source>
</evidence>
<evidence type="ECO:0000313" key="7">
    <source>
        <dbReference type="Proteomes" id="UP000503349"/>
    </source>
</evidence>
<evidence type="ECO:0000256" key="3">
    <source>
        <dbReference type="ARBA" id="ARBA00022833"/>
    </source>
</evidence>
<reference evidence="6 7" key="1">
    <citation type="submission" date="2019-02" db="EMBL/GenBank/DDBJ databases">
        <title>Opniocepnalus argus genome.</title>
        <authorList>
            <person name="Zhou C."/>
            <person name="Xiao S."/>
        </authorList>
    </citation>
    <scope>NUCLEOTIDE SEQUENCE [LARGE SCALE GENOMIC DNA]</scope>
    <source>
        <strain evidence="6">OARG1902GOOAL</strain>
        <tissue evidence="6">Muscle</tissue>
    </source>
</reference>
<dbReference type="InterPro" id="IPR003877">
    <property type="entry name" value="SPRY_dom"/>
</dbReference>
<keyword evidence="3" id="KW-0862">Zinc</keyword>
<proteinExistence type="predicted"/>
<dbReference type="PROSITE" id="PS50188">
    <property type="entry name" value="B302_SPRY"/>
    <property type="match status" value="1"/>
</dbReference>
<evidence type="ECO:0000259" key="5">
    <source>
        <dbReference type="PROSITE" id="PS50188"/>
    </source>
</evidence>
<protein>
    <submittedName>
        <fullName evidence="6">Stonustoxin subunit beta</fullName>
    </submittedName>
</protein>
<dbReference type="InterPro" id="IPR013320">
    <property type="entry name" value="ConA-like_dom_sf"/>
</dbReference>
<dbReference type="SUPFAM" id="SSF49899">
    <property type="entry name" value="Concanavalin A-like lectins/glucanases"/>
    <property type="match status" value="1"/>
</dbReference>